<sequence>MEENPESYLGVSGAPPWTGALWDSGRSRQWFRIWGFGQRLASSRVPHAARRTEWRRAGVQRRRFSVKRPRGFSSTRWFMHTATLLPPSTGHALWKIHSPPMTYKWEIHVYSNCSFCQQLASSQLLFDQV</sequence>
<organism evidence="1 2">
    <name type="scientific">Pleuronectes platessa</name>
    <name type="common">European plaice</name>
    <dbReference type="NCBI Taxonomy" id="8262"/>
    <lineage>
        <taxon>Eukaryota</taxon>
        <taxon>Metazoa</taxon>
        <taxon>Chordata</taxon>
        <taxon>Craniata</taxon>
        <taxon>Vertebrata</taxon>
        <taxon>Euteleostomi</taxon>
        <taxon>Actinopterygii</taxon>
        <taxon>Neopterygii</taxon>
        <taxon>Teleostei</taxon>
        <taxon>Neoteleostei</taxon>
        <taxon>Acanthomorphata</taxon>
        <taxon>Carangaria</taxon>
        <taxon>Pleuronectiformes</taxon>
        <taxon>Pleuronectoidei</taxon>
        <taxon>Pleuronectidae</taxon>
        <taxon>Pleuronectes</taxon>
    </lineage>
</organism>
<reference evidence="1" key="1">
    <citation type="submission" date="2020-03" db="EMBL/GenBank/DDBJ databases">
        <authorList>
            <person name="Weist P."/>
        </authorList>
    </citation>
    <scope>NUCLEOTIDE SEQUENCE</scope>
</reference>
<proteinExistence type="predicted"/>
<keyword evidence="2" id="KW-1185">Reference proteome</keyword>
<evidence type="ECO:0000313" key="2">
    <source>
        <dbReference type="Proteomes" id="UP001153269"/>
    </source>
</evidence>
<dbReference type="EMBL" id="CADEAL010001447">
    <property type="protein sequence ID" value="CAB1432552.1"/>
    <property type="molecule type" value="Genomic_DNA"/>
</dbReference>
<gene>
    <name evidence="1" type="ORF">PLEPLA_LOCUS20634</name>
</gene>
<dbReference type="AlphaFoldDB" id="A0A9N7ULL9"/>
<protein>
    <submittedName>
        <fullName evidence="1">Uncharacterized protein</fullName>
    </submittedName>
</protein>
<dbReference type="Proteomes" id="UP001153269">
    <property type="component" value="Unassembled WGS sequence"/>
</dbReference>
<accession>A0A9N7ULL9</accession>
<evidence type="ECO:0000313" key="1">
    <source>
        <dbReference type="EMBL" id="CAB1432552.1"/>
    </source>
</evidence>
<name>A0A9N7ULL9_PLEPL</name>
<comment type="caution">
    <text evidence="1">The sequence shown here is derived from an EMBL/GenBank/DDBJ whole genome shotgun (WGS) entry which is preliminary data.</text>
</comment>